<evidence type="ECO:0000313" key="3">
    <source>
        <dbReference type="Proteomes" id="UP001499924"/>
    </source>
</evidence>
<keyword evidence="1" id="KW-0812">Transmembrane</keyword>
<name>A0ABP6PEG5_9ACTN</name>
<dbReference type="RefSeq" id="WP_344690025.1">
    <property type="nucleotide sequence ID" value="NZ_BAAAVV010000008.1"/>
</dbReference>
<comment type="caution">
    <text evidence="2">The sequence shown here is derived from an EMBL/GenBank/DDBJ whole genome shotgun (WGS) entry which is preliminary data.</text>
</comment>
<keyword evidence="1" id="KW-1133">Transmembrane helix</keyword>
<accession>A0ABP6PEG5</accession>
<evidence type="ECO:0008006" key="4">
    <source>
        <dbReference type="Google" id="ProtNLM"/>
    </source>
</evidence>
<sequence length="50" mass="5480">MLGLILLLLVVWVVVSVLGAVIEGLFWLTVVGVVLFLATAAWGWTKRRIS</sequence>
<protein>
    <recommendedName>
        <fullName evidence="4">LPXTG-motif cell wall anchor domain-containing protein</fullName>
    </recommendedName>
</protein>
<proteinExistence type="predicted"/>
<feature type="transmembrane region" description="Helical" evidence="1">
    <location>
        <begin position="29"/>
        <end position="45"/>
    </location>
</feature>
<gene>
    <name evidence="2" type="ORF">GCM10010531_32450</name>
</gene>
<reference evidence="3" key="1">
    <citation type="journal article" date="2019" name="Int. J. Syst. Evol. Microbiol.">
        <title>The Global Catalogue of Microorganisms (GCM) 10K type strain sequencing project: providing services to taxonomists for standard genome sequencing and annotation.</title>
        <authorList>
            <consortium name="The Broad Institute Genomics Platform"/>
            <consortium name="The Broad Institute Genome Sequencing Center for Infectious Disease"/>
            <person name="Wu L."/>
            <person name="Ma J."/>
        </authorList>
    </citation>
    <scope>NUCLEOTIDE SEQUENCE [LARGE SCALE GENOMIC DNA]</scope>
    <source>
        <strain evidence="3">JCM 15614</strain>
    </source>
</reference>
<keyword evidence="3" id="KW-1185">Reference proteome</keyword>
<evidence type="ECO:0000313" key="2">
    <source>
        <dbReference type="EMBL" id="GAA3176316.1"/>
    </source>
</evidence>
<organism evidence="2 3">
    <name type="scientific">Blastococcus jejuensis</name>
    <dbReference type="NCBI Taxonomy" id="351224"/>
    <lineage>
        <taxon>Bacteria</taxon>
        <taxon>Bacillati</taxon>
        <taxon>Actinomycetota</taxon>
        <taxon>Actinomycetes</taxon>
        <taxon>Geodermatophilales</taxon>
        <taxon>Geodermatophilaceae</taxon>
        <taxon>Blastococcus</taxon>
    </lineage>
</organism>
<dbReference type="EMBL" id="BAAAVV010000008">
    <property type="protein sequence ID" value="GAA3176316.1"/>
    <property type="molecule type" value="Genomic_DNA"/>
</dbReference>
<dbReference type="Proteomes" id="UP001499924">
    <property type="component" value="Unassembled WGS sequence"/>
</dbReference>
<keyword evidence="1" id="KW-0472">Membrane</keyword>
<evidence type="ECO:0000256" key="1">
    <source>
        <dbReference type="SAM" id="Phobius"/>
    </source>
</evidence>